<feature type="domain" description="Ice-binding protein C-terminal" evidence="2">
    <location>
        <begin position="174"/>
        <end position="197"/>
    </location>
</feature>
<protein>
    <recommendedName>
        <fullName evidence="2">Ice-binding protein C-terminal domain-containing protein</fullName>
    </recommendedName>
</protein>
<dbReference type="NCBIfam" id="TIGR02595">
    <property type="entry name" value="PEP_CTERM"/>
    <property type="match status" value="1"/>
</dbReference>
<dbReference type="RefSeq" id="WP_310271223.1">
    <property type="nucleotide sequence ID" value="NZ_JAVDXU010000004.1"/>
</dbReference>
<evidence type="ECO:0000256" key="1">
    <source>
        <dbReference type="SAM" id="SignalP"/>
    </source>
</evidence>
<evidence type="ECO:0000313" key="4">
    <source>
        <dbReference type="Proteomes" id="UP001180453"/>
    </source>
</evidence>
<dbReference type="Proteomes" id="UP001180453">
    <property type="component" value="Unassembled WGS sequence"/>
</dbReference>
<gene>
    <name evidence="3" type="ORF">J2X20_004992</name>
</gene>
<dbReference type="EMBL" id="JAVDXU010000004">
    <property type="protein sequence ID" value="MDR7272318.1"/>
    <property type="molecule type" value="Genomic_DNA"/>
</dbReference>
<organism evidence="3 4">
    <name type="scientific">Roseateles saccharophilus</name>
    <name type="common">Pseudomonas saccharophila</name>
    <dbReference type="NCBI Taxonomy" id="304"/>
    <lineage>
        <taxon>Bacteria</taxon>
        <taxon>Pseudomonadati</taxon>
        <taxon>Pseudomonadota</taxon>
        <taxon>Betaproteobacteria</taxon>
        <taxon>Burkholderiales</taxon>
        <taxon>Sphaerotilaceae</taxon>
        <taxon>Roseateles</taxon>
    </lineage>
</organism>
<sequence>MQLHTLSKIAASLLLCGLAVHASAAGTVVINTYGPGDDVSGWASLLGHGQDLAVAFDVGSATTIQSILTSIDGVGGITVGIMARSGAVPSGNSWLYSTHLTDPWANTALTPTGWNLAAGSYWLVTQADAGFAGQWQSGTDTPSAAWAFSSSGSWQAVNTGFIGAPATRITVAAAVPEPSTYGLMALGALVVGARLRRNRQQG</sequence>
<evidence type="ECO:0000313" key="3">
    <source>
        <dbReference type="EMBL" id="MDR7272318.1"/>
    </source>
</evidence>
<reference evidence="3 4" key="1">
    <citation type="submission" date="2023-07" db="EMBL/GenBank/DDBJ databases">
        <title>Sorghum-associated microbial communities from plants grown in Nebraska, USA.</title>
        <authorList>
            <person name="Schachtman D."/>
        </authorList>
    </citation>
    <scope>NUCLEOTIDE SEQUENCE [LARGE SCALE GENOMIC DNA]</scope>
    <source>
        <strain evidence="3 4">BE314</strain>
    </source>
</reference>
<dbReference type="InterPro" id="IPR013424">
    <property type="entry name" value="Ice-binding_C"/>
</dbReference>
<feature type="signal peptide" evidence="1">
    <location>
        <begin position="1"/>
        <end position="24"/>
    </location>
</feature>
<accession>A0ABU1YTX2</accession>
<keyword evidence="4" id="KW-1185">Reference proteome</keyword>
<name>A0ABU1YTX2_ROSSA</name>
<proteinExistence type="predicted"/>
<feature type="chain" id="PRO_5046039340" description="Ice-binding protein C-terminal domain-containing protein" evidence="1">
    <location>
        <begin position="25"/>
        <end position="202"/>
    </location>
</feature>
<keyword evidence="1" id="KW-0732">Signal</keyword>
<comment type="caution">
    <text evidence="3">The sequence shown here is derived from an EMBL/GenBank/DDBJ whole genome shotgun (WGS) entry which is preliminary data.</text>
</comment>
<dbReference type="Pfam" id="PF07589">
    <property type="entry name" value="PEP-CTERM"/>
    <property type="match status" value="1"/>
</dbReference>
<evidence type="ECO:0000259" key="2">
    <source>
        <dbReference type="Pfam" id="PF07589"/>
    </source>
</evidence>